<evidence type="ECO:0000256" key="2">
    <source>
        <dbReference type="ARBA" id="ARBA00009986"/>
    </source>
</evidence>
<proteinExistence type="inferred from homology"/>
<dbReference type="GO" id="GO:0006537">
    <property type="term" value="P:glutamate biosynthetic process"/>
    <property type="evidence" value="ECO:0007669"/>
    <property type="project" value="EnsemblFungi"/>
</dbReference>
<dbReference type="FunFam" id="3.40.605.10:FF:000006">
    <property type="entry name" value="1-pyrroline-5-carboxylate dehydrogenase"/>
    <property type="match status" value="1"/>
</dbReference>
<evidence type="ECO:0000256" key="3">
    <source>
        <dbReference type="ARBA" id="ARBA00023002"/>
    </source>
</evidence>
<dbReference type="InterPro" id="IPR015590">
    <property type="entry name" value="Aldehyde_DH_dom"/>
</dbReference>
<dbReference type="InterPro" id="IPR016160">
    <property type="entry name" value="Ald_DH_CS_CYS"/>
</dbReference>
<dbReference type="PANTHER" id="PTHR42862:SF1">
    <property type="entry name" value="DELTA-1-PYRROLINE-5-CARBOXYLATE DEHYDROGENASE 2, ISOFORM A-RELATED"/>
    <property type="match status" value="1"/>
</dbReference>
<protein>
    <recommendedName>
        <fullName evidence="9 10">Multifunctional fusion protein</fullName>
    </recommendedName>
    <domain>
        <recommendedName>
            <fullName evidence="10">Delta-1-pyrroline-5-carboxylate dehydrogenase</fullName>
            <shortName evidence="10">P5C dehydrogenase</shortName>
        </recommendedName>
        <alternativeName>
            <fullName evidence="9">L-glutamate gamma-semialdehyde dehydrogenase</fullName>
        </alternativeName>
    </domain>
    <domain>
        <recommendedName>
            <fullName evidence="9">L-glutamate gamma-semialdehyde dehydrogenase</fullName>
            <ecNumber evidence="9">1.2.1.88</ecNumber>
        </recommendedName>
    </domain>
</protein>
<evidence type="ECO:0000256" key="6">
    <source>
        <dbReference type="ARBA" id="ARBA00048142"/>
    </source>
</evidence>
<dbReference type="VEuPathDB" id="FungiDB:C7M61_002888"/>
<dbReference type="SUPFAM" id="SSF53720">
    <property type="entry name" value="ALDH-like"/>
    <property type="match status" value="1"/>
</dbReference>
<dbReference type="OrthoDB" id="5322683at2759"/>
<evidence type="ECO:0000259" key="11">
    <source>
        <dbReference type="Pfam" id="PF00171"/>
    </source>
</evidence>
<dbReference type="GO" id="GO:0003842">
    <property type="term" value="F:L-glutamate gamma-semialdehyde dehydrogenase activity"/>
    <property type="evidence" value="ECO:0007669"/>
    <property type="project" value="UniProtKB-UniRule"/>
</dbReference>
<name>A0A2P7YQT0_9ASCO</name>
<accession>A0A2P7YQT0</accession>
<dbReference type="EC" id="1.2.1.88" evidence="9"/>
<keyword evidence="5 9" id="KW-0642">Proline metabolism</keyword>
<evidence type="ECO:0000256" key="1">
    <source>
        <dbReference type="ARBA" id="ARBA00004786"/>
    </source>
</evidence>
<dbReference type="AlphaFoldDB" id="A0A2P7YQT0"/>
<dbReference type="RefSeq" id="XP_024713653.1">
    <property type="nucleotide sequence ID" value="XM_024858247.1"/>
</dbReference>
<feature type="active site" evidence="7">
    <location>
        <position position="335"/>
    </location>
</feature>
<dbReference type="NCBIfam" id="TIGR01236">
    <property type="entry name" value="D1pyr5carbox1"/>
    <property type="match status" value="1"/>
</dbReference>
<dbReference type="InterPro" id="IPR050485">
    <property type="entry name" value="Proline_metab_enzyme"/>
</dbReference>
<organism evidence="12 13">
    <name type="scientific">Candidozyma pseudohaemuli</name>
    <dbReference type="NCBI Taxonomy" id="418784"/>
    <lineage>
        <taxon>Eukaryota</taxon>
        <taxon>Fungi</taxon>
        <taxon>Dikarya</taxon>
        <taxon>Ascomycota</taxon>
        <taxon>Saccharomycotina</taxon>
        <taxon>Pichiomycetes</taxon>
        <taxon>Metschnikowiaceae</taxon>
        <taxon>Candidozyma</taxon>
    </lineage>
</organism>
<dbReference type="EMBL" id="PYFQ01000006">
    <property type="protein sequence ID" value="PSK38328.1"/>
    <property type="molecule type" value="Genomic_DNA"/>
</dbReference>
<evidence type="ECO:0000256" key="7">
    <source>
        <dbReference type="PROSITE-ProRule" id="PRU10007"/>
    </source>
</evidence>
<comment type="catalytic activity">
    <reaction evidence="6 9">
        <text>L-glutamate 5-semialdehyde + NAD(+) + H2O = L-glutamate + NADH + 2 H(+)</text>
        <dbReference type="Rhea" id="RHEA:30235"/>
        <dbReference type="ChEBI" id="CHEBI:15377"/>
        <dbReference type="ChEBI" id="CHEBI:15378"/>
        <dbReference type="ChEBI" id="CHEBI:29985"/>
        <dbReference type="ChEBI" id="CHEBI:57540"/>
        <dbReference type="ChEBI" id="CHEBI:57945"/>
        <dbReference type="ChEBI" id="CHEBI:58066"/>
        <dbReference type="EC" id="1.2.1.88"/>
    </reaction>
</comment>
<gene>
    <name evidence="12" type="ORF">C7M61_002888</name>
</gene>
<reference evidence="12 13" key="1">
    <citation type="submission" date="2018-03" db="EMBL/GenBank/DDBJ databases">
        <title>Candida pseudohaemulonii genome assembly and annotation.</title>
        <authorList>
            <person name="Munoz J.F."/>
            <person name="Gade L.G."/>
            <person name="Chow N.A."/>
            <person name="Litvintseva A.P."/>
            <person name="Loparev V.N."/>
            <person name="Cuomo C.A."/>
        </authorList>
    </citation>
    <scope>NUCLEOTIDE SEQUENCE [LARGE SCALE GENOMIC DNA]</scope>
    <source>
        <strain evidence="12 13">B12108</strain>
    </source>
</reference>
<dbReference type="InterPro" id="IPR016163">
    <property type="entry name" value="Ald_DH_C"/>
</dbReference>
<dbReference type="Gene3D" id="3.40.309.10">
    <property type="entry name" value="Aldehyde Dehydrogenase, Chain A, domain 2"/>
    <property type="match status" value="1"/>
</dbReference>
<evidence type="ECO:0000256" key="10">
    <source>
        <dbReference type="RuleBase" id="RU366030"/>
    </source>
</evidence>
<evidence type="ECO:0000256" key="9">
    <source>
        <dbReference type="RuleBase" id="RU366016"/>
    </source>
</evidence>
<dbReference type="GO" id="GO:0005759">
    <property type="term" value="C:mitochondrial matrix"/>
    <property type="evidence" value="ECO:0007669"/>
    <property type="project" value="EnsemblFungi"/>
</dbReference>
<keyword evidence="13" id="KW-1185">Reference proteome</keyword>
<dbReference type="InterPro" id="IPR016162">
    <property type="entry name" value="Ald_DH_N"/>
</dbReference>
<keyword evidence="4 9" id="KW-0520">NAD</keyword>
<evidence type="ECO:0000256" key="8">
    <source>
        <dbReference type="RuleBase" id="RU003345"/>
    </source>
</evidence>
<dbReference type="Proteomes" id="UP000241107">
    <property type="component" value="Unassembled WGS sequence"/>
</dbReference>
<dbReference type="FunFam" id="3.40.309.10:FF:000005">
    <property type="entry name" value="1-pyrroline-5-carboxylate dehydrogenase 1"/>
    <property type="match status" value="1"/>
</dbReference>
<dbReference type="GeneID" id="36566277"/>
<dbReference type="PROSITE" id="PS00070">
    <property type="entry name" value="ALDEHYDE_DEHYDR_CYS"/>
    <property type="match status" value="1"/>
</dbReference>
<dbReference type="STRING" id="418784.A0A2P7YQT0"/>
<keyword evidence="3 8" id="KW-0560">Oxidoreductase</keyword>
<dbReference type="GO" id="GO:0010133">
    <property type="term" value="P:L-proline catabolic process to L-glutamate"/>
    <property type="evidence" value="ECO:0007669"/>
    <property type="project" value="UniProtKB-UniRule"/>
</dbReference>
<comment type="similarity">
    <text evidence="2 8">Belongs to the aldehyde dehydrogenase family.</text>
</comment>
<feature type="domain" description="Aldehyde dehydrogenase" evidence="11">
    <location>
        <begin position="96"/>
        <end position="568"/>
    </location>
</feature>
<dbReference type="Pfam" id="PF00171">
    <property type="entry name" value="Aldedh"/>
    <property type="match status" value="1"/>
</dbReference>
<dbReference type="InterPro" id="IPR005931">
    <property type="entry name" value="P5CDH/ALDH4A1"/>
</dbReference>
<evidence type="ECO:0000313" key="13">
    <source>
        <dbReference type="Proteomes" id="UP000241107"/>
    </source>
</evidence>
<evidence type="ECO:0000256" key="5">
    <source>
        <dbReference type="ARBA" id="ARBA00023062"/>
    </source>
</evidence>
<dbReference type="PANTHER" id="PTHR42862">
    <property type="entry name" value="DELTA-1-PYRROLINE-5-CARBOXYLATE DEHYDROGENASE 1, ISOFORM A-RELATED"/>
    <property type="match status" value="1"/>
</dbReference>
<sequence>MLRLRTARSLAIRARPATASLSARLVPRMSKMPVRAASQLAHVKVPPFTNEPVKEFSYDHQKDWDLLRASLTKLTDNGPLDIPLIIGGEKVYDRPTFTQVNPANHTQALATVRSASREDVKEAIAASKAAKDKWASMPWADRAGVFIKAAELVSTKYRYDMLAATMLGQGKNVFQAEIDCVAELIDFFKYNVKYAEEMYKVQPCETAPGVWNRAEYRPLEGFVYAVTPFNFTAIAGNLVGAPALMGNTVLWKPSNSAVLSNYLMLTILEEAGLPRGVINFIPGEPVEISEEIINHEDFAALHFTGSTDVFKKLYGQIGSNLSKELYREYPRVVGETGGKNFHLVHNSANVDHAVLSTLRGAFEFQGQKCSANSRLYIPESISEEFFTKLQGAMETITIGSTTDTAGLNNFMGPVIHEQSFEKLSGVIEQAKNDPDLKIILGGETDKLTGFFVQPTLIQTTNPDHEFLKREFFGPIVTAYVYRDSDYEAIMEKIDRTTKYGLTGAVFARDKDAVRLAEEKLRYAAGNFYINDKCTGAVVAQQWFGGGRMSGTNDKAGSGNLLSRFVSIRNIKENFQELTDYKYPSNIH</sequence>
<dbReference type="UniPathway" id="UPA00261">
    <property type="reaction ID" value="UER00374"/>
</dbReference>
<dbReference type="Gene3D" id="3.40.605.10">
    <property type="entry name" value="Aldehyde Dehydrogenase, Chain A, domain 1"/>
    <property type="match status" value="1"/>
</dbReference>
<comment type="pathway">
    <text evidence="1 9">Amino-acid degradation; L-proline degradation into L-glutamate; L-glutamate from L-proline: step 2/2.</text>
</comment>
<evidence type="ECO:0000313" key="12">
    <source>
        <dbReference type="EMBL" id="PSK38328.1"/>
    </source>
</evidence>
<dbReference type="InterPro" id="IPR029510">
    <property type="entry name" value="Ald_DH_CS_GLU"/>
</dbReference>
<comment type="caution">
    <text evidence="12">The sequence shown here is derived from an EMBL/GenBank/DDBJ whole genome shotgun (WGS) entry which is preliminary data.</text>
</comment>
<dbReference type="CDD" id="cd07123">
    <property type="entry name" value="ALDH_F4-17_P5CDH"/>
    <property type="match status" value="1"/>
</dbReference>
<dbReference type="InterPro" id="IPR016161">
    <property type="entry name" value="Ald_DH/histidinol_DH"/>
</dbReference>
<dbReference type="PROSITE" id="PS00687">
    <property type="entry name" value="ALDEHYDE_DEHYDR_GLU"/>
    <property type="match status" value="1"/>
</dbReference>
<evidence type="ECO:0000256" key="4">
    <source>
        <dbReference type="ARBA" id="ARBA00023027"/>
    </source>
</evidence>